<dbReference type="RefSeq" id="WP_167228482.1">
    <property type="nucleotide sequence ID" value="NZ_VUYU01000018.1"/>
</dbReference>
<sequence length="87" mass="9446">MTCPSCKSKKVLTGRVKVKLGEGGAVNAFYPDGLKLLTLKKSVPLVHETLSVCTACGHLWGRIRPAELAALIERSGKDELKKRLVDD</sequence>
<comment type="caution">
    <text evidence="1">The sequence shown here is derived from an EMBL/GenBank/DDBJ whole genome shotgun (WGS) entry which is preliminary data.</text>
</comment>
<organism evidence="1 2">
    <name type="scientific">Massilia rubra</name>
    <dbReference type="NCBI Taxonomy" id="2607910"/>
    <lineage>
        <taxon>Bacteria</taxon>
        <taxon>Pseudomonadati</taxon>
        <taxon>Pseudomonadota</taxon>
        <taxon>Betaproteobacteria</taxon>
        <taxon>Burkholderiales</taxon>
        <taxon>Oxalobacteraceae</taxon>
        <taxon>Telluria group</taxon>
        <taxon>Massilia</taxon>
    </lineage>
</organism>
<keyword evidence="2" id="KW-1185">Reference proteome</keyword>
<proteinExistence type="predicted"/>
<name>A0ABX0LR30_9BURK</name>
<dbReference type="EMBL" id="VUYU01000018">
    <property type="protein sequence ID" value="NHZ36444.1"/>
    <property type="molecule type" value="Genomic_DNA"/>
</dbReference>
<reference evidence="1 2" key="1">
    <citation type="submission" date="2019-09" db="EMBL/GenBank/DDBJ databases">
        <title>Taxonomy of Antarctic Massilia spp.: description of Massilia rubra sp. nov., Massilia aquatica sp. nov., Massilia mucilaginosa sp. nov., Massilia frigida sp. nov. isolated from streams, lakes and regoliths.</title>
        <authorList>
            <person name="Holochova P."/>
            <person name="Sedlacek I."/>
            <person name="Kralova S."/>
            <person name="Maslanova I."/>
            <person name="Busse H.-J."/>
            <person name="Stankova E."/>
            <person name="Vrbovska V."/>
            <person name="Kovarovic V."/>
            <person name="Bartak M."/>
            <person name="Svec P."/>
            <person name="Pantucek R."/>
        </authorList>
    </citation>
    <scope>NUCLEOTIDE SEQUENCE [LARGE SCALE GENOMIC DNA]</scope>
    <source>
        <strain evidence="1 2">CCM 8692</strain>
    </source>
</reference>
<evidence type="ECO:0000313" key="2">
    <source>
        <dbReference type="Proteomes" id="UP000785613"/>
    </source>
</evidence>
<evidence type="ECO:0000313" key="1">
    <source>
        <dbReference type="EMBL" id="NHZ36444.1"/>
    </source>
</evidence>
<accession>A0ABX0LR30</accession>
<protein>
    <submittedName>
        <fullName evidence="1">Uncharacterized protein</fullName>
    </submittedName>
</protein>
<gene>
    <name evidence="1" type="ORF">F0185_23045</name>
</gene>
<dbReference type="Proteomes" id="UP000785613">
    <property type="component" value="Unassembled WGS sequence"/>
</dbReference>